<dbReference type="GO" id="GO:0004519">
    <property type="term" value="F:endonuclease activity"/>
    <property type="evidence" value="ECO:0007669"/>
    <property type="project" value="UniProtKB-KW"/>
</dbReference>
<dbReference type="OrthoDB" id="129814at2"/>
<evidence type="ECO:0000313" key="8">
    <source>
        <dbReference type="EMBL" id="GBF79274.1"/>
    </source>
</evidence>
<evidence type="ECO:0000256" key="2">
    <source>
        <dbReference type="ARBA" id="ARBA00022649"/>
    </source>
</evidence>
<dbReference type="GO" id="GO:0003729">
    <property type="term" value="F:mRNA binding"/>
    <property type="evidence" value="ECO:0007669"/>
    <property type="project" value="InterPro"/>
</dbReference>
<evidence type="ECO:0000256" key="4">
    <source>
        <dbReference type="ARBA" id="ARBA00022759"/>
    </source>
</evidence>
<keyword evidence="3" id="KW-0540">Nuclease</keyword>
<dbReference type="Pfam" id="PF07927">
    <property type="entry name" value="HicA_toxin"/>
    <property type="match status" value="1"/>
</dbReference>
<proteinExistence type="inferred from homology"/>
<evidence type="ECO:0000256" key="1">
    <source>
        <dbReference type="ARBA" id="ARBA00006620"/>
    </source>
</evidence>
<keyword evidence="7" id="KW-0346">Stress response</keyword>
<organism evidence="8 9">
    <name type="scientific">Aphanothece sacrum FPU1</name>
    <dbReference type="NCBI Taxonomy" id="1920663"/>
    <lineage>
        <taxon>Bacteria</taxon>
        <taxon>Bacillati</taxon>
        <taxon>Cyanobacteriota</taxon>
        <taxon>Cyanophyceae</taxon>
        <taxon>Oscillatoriophycideae</taxon>
        <taxon>Chroococcales</taxon>
        <taxon>Aphanothecaceae</taxon>
        <taxon>Aphanothece</taxon>
    </lineage>
</organism>
<keyword evidence="2" id="KW-1277">Toxin-antitoxin system</keyword>
<gene>
    <name evidence="8" type="ORF">AsFPU1_0667</name>
</gene>
<dbReference type="SUPFAM" id="SSF54786">
    <property type="entry name" value="YcfA/nrd intein domain"/>
    <property type="match status" value="1"/>
</dbReference>
<dbReference type="Gene3D" id="3.30.920.30">
    <property type="entry name" value="Hypothetical protein"/>
    <property type="match status" value="1"/>
</dbReference>
<evidence type="ECO:0000256" key="5">
    <source>
        <dbReference type="ARBA" id="ARBA00022801"/>
    </source>
</evidence>
<reference evidence="9" key="1">
    <citation type="submission" date="2017-05" db="EMBL/GenBank/DDBJ databases">
        <title>Physiological properties and genetic analysis related to exopolysaccharide production of fresh-water unicellular cyanobacterium Aphanothece sacrum, Suizenji Nori, that has been cultured as a food source in Japan.</title>
        <authorList>
            <person name="Kanesaki Y."/>
            <person name="Yoshikawa S."/>
            <person name="Ohki K."/>
        </authorList>
    </citation>
    <scope>NUCLEOTIDE SEQUENCE [LARGE SCALE GENOMIC DNA]</scope>
    <source>
        <strain evidence="9">FPU1</strain>
    </source>
</reference>
<dbReference type="GO" id="GO:0016787">
    <property type="term" value="F:hydrolase activity"/>
    <property type="evidence" value="ECO:0007669"/>
    <property type="project" value="UniProtKB-KW"/>
</dbReference>
<dbReference type="EMBL" id="BDQK01000001">
    <property type="protein sequence ID" value="GBF79274.1"/>
    <property type="molecule type" value="Genomic_DNA"/>
</dbReference>
<dbReference type="InterPro" id="IPR038570">
    <property type="entry name" value="HicA_sf"/>
</dbReference>
<comment type="caution">
    <text evidence="8">The sequence shown here is derived from an EMBL/GenBank/DDBJ whole genome shotgun (WGS) entry which is preliminary data.</text>
</comment>
<evidence type="ECO:0000313" key="9">
    <source>
        <dbReference type="Proteomes" id="UP000287247"/>
    </source>
</evidence>
<evidence type="ECO:0000256" key="3">
    <source>
        <dbReference type="ARBA" id="ARBA00022722"/>
    </source>
</evidence>
<accession>A0A401IDH5</accession>
<dbReference type="Proteomes" id="UP000287247">
    <property type="component" value="Unassembled WGS sequence"/>
</dbReference>
<keyword evidence="9" id="KW-1185">Reference proteome</keyword>
<keyword evidence="5" id="KW-0378">Hydrolase</keyword>
<dbReference type="RefSeq" id="WP_124977799.1">
    <property type="nucleotide sequence ID" value="NZ_BDQK01000001.1"/>
</dbReference>
<comment type="similarity">
    <text evidence="1">Belongs to the HicA mRNA interferase family.</text>
</comment>
<name>A0A401IDH5_APHSA</name>
<evidence type="ECO:0000256" key="6">
    <source>
        <dbReference type="ARBA" id="ARBA00022884"/>
    </source>
</evidence>
<evidence type="ECO:0008006" key="10">
    <source>
        <dbReference type="Google" id="ProtNLM"/>
    </source>
</evidence>
<dbReference type="AlphaFoldDB" id="A0A401IDH5"/>
<keyword evidence="6" id="KW-0694">RNA-binding</keyword>
<evidence type="ECO:0000256" key="7">
    <source>
        <dbReference type="ARBA" id="ARBA00023016"/>
    </source>
</evidence>
<keyword evidence="4" id="KW-0255">Endonuclease</keyword>
<sequence>MGKKEKILEQARRNPQGLSFDDFESLLLLCRWELKRQRGSHRFWYSPNKYRISIQPMKDGKAKAYQVKQFLETYDRENG</sequence>
<protein>
    <recommendedName>
        <fullName evidence="10">Toxin HicA</fullName>
    </recommendedName>
</protein>
<dbReference type="InterPro" id="IPR012933">
    <property type="entry name" value="HicA_mRNA_interferase"/>
</dbReference>